<name>A0A066UCL4_9PSEU</name>
<dbReference type="InterPro" id="IPR058442">
    <property type="entry name" value="DUF8129"/>
</dbReference>
<dbReference type="OrthoDB" id="5187212at2"/>
<dbReference type="eggNOG" id="ENOG50334PB">
    <property type="taxonomic scope" value="Bacteria"/>
</dbReference>
<dbReference type="RefSeq" id="WP_043779818.1">
    <property type="nucleotide sequence ID" value="NZ_JMQI01000026.1"/>
</dbReference>
<accession>A0A066UCL4</accession>
<sequence>MSEPELPLPDYDQTPLGALQHRIRSLDEAQLRTLVEHERAHGDRVPVLQVLRARLDQLRDGAEPAPGDPAAAPPAQGTPGGSPVSESTAAPGNTPLRHGVAGQTPARGRP</sequence>
<feature type="region of interest" description="Disordered" evidence="1">
    <location>
        <begin position="56"/>
        <end position="110"/>
    </location>
</feature>
<evidence type="ECO:0000259" key="2">
    <source>
        <dbReference type="Pfam" id="PF26450"/>
    </source>
</evidence>
<gene>
    <name evidence="3" type="ORF">DV20_13230</name>
</gene>
<evidence type="ECO:0000256" key="1">
    <source>
        <dbReference type="SAM" id="MobiDB-lite"/>
    </source>
</evidence>
<feature type="compositionally biased region" description="Low complexity" evidence="1">
    <location>
        <begin position="63"/>
        <end position="83"/>
    </location>
</feature>
<dbReference type="AlphaFoldDB" id="A0A066UCL4"/>
<protein>
    <recommendedName>
        <fullName evidence="2">DUF8129 domain-containing protein</fullName>
    </recommendedName>
</protein>
<comment type="caution">
    <text evidence="3">The sequence shown here is derived from an EMBL/GenBank/DDBJ whole genome shotgun (WGS) entry which is preliminary data.</text>
</comment>
<reference evidence="3 4" key="1">
    <citation type="submission" date="2014-05" db="EMBL/GenBank/DDBJ databases">
        <title>Draft genome sequence of Amycolatopsis rifamycinica DSM 46095.</title>
        <authorList>
            <person name="Lal R."/>
            <person name="Saxena A."/>
            <person name="Kumari R."/>
            <person name="Mukherjee U."/>
            <person name="Singh P."/>
            <person name="Sangwan N."/>
            <person name="Mahato N.K."/>
        </authorList>
    </citation>
    <scope>NUCLEOTIDE SEQUENCE [LARGE SCALE GENOMIC DNA]</scope>
    <source>
        <strain evidence="3 4">DSM 46095</strain>
    </source>
</reference>
<dbReference type="EMBL" id="JMQI01000026">
    <property type="protein sequence ID" value="KDN21879.1"/>
    <property type="molecule type" value="Genomic_DNA"/>
</dbReference>
<keyword evidence="4" id="KW-1185">Reference proteome</keyword>
<feature type="domain" description="DUF8129" evidence="2">
    <location>
        <begin position="6"/>
        <end position="60"/>
    </location>
</feature>
<organism evidence="3 4">
    <name type="scientific">Amycolatopsis rifamycinica</name>
    <dbReference type="NCBI Taxonomy" id="287986"/>
    <lineage>
        <taxon>Bacteria</taxon>
        <taxon>Bacillati</taxon>
        <taxon>Actinomycetota</taxon>
        <taxon>Actinomycetes</taxon>
        <taxon>Pseudonocardiales</taxon>
        <taxon>Pseudonocardiaceae</taxon>
        <taxon>Amycolatopsis</taxon>
    </lineage>
</organism>
<evidence type="ECO:0000313" key="3">
    <source>
        <dbReference type="EMBL" id="KDN21879.1"/>
    </source>
</evidence>
<dbReference type="Proteomes" id="UP000027345">
    <property type="component" value="Unassembled WGS sequence"/>
</dbReference>
<dbReference type="Pfam" id="PF26450">
    <property type="entry name" value="DUF8129"/>
    <property type="match status" value="1"/>
</dbReference>
<dbReference type="STRING" id="287986.DV20_13230"/>
<evidence type="ECO:0000313" key="4">
    <source>
        <dbReference type="Proteomes" id="UP000027345"/>
    </source>
</evidence>
<proteinExistence type="predicted"/>